<protein>
    <submittedName>
        <fullName evidence="3">Uncharacterized protein</fullName>
    </submittedName>
</protein>
<keyword evidence="2" id="KW-0812">Transmembrane</keyword>
<gene>
    <name evidence="3" type="ORF">Q5H94_09120</name>
</gene>
<keyword evidence="4" id="KW-1185">Reference proteome</keyword>
<dbReference type="Proteomes" id="UP001176468">
    <property type="component" value="Unassembled WGS sequence"/>
</dbReference>
<comment type="caution">
    <text evidence="3">The sequence shown here is derived from an EMBL/GenBank/DDBJ whole genome shotgun (WGS) entry which is preliminary data.</text>
</comment>
<evidence type="ECO:0000256" key="1">
    <source>
        <dbReference type="SAM" id="MobiDB-lite"/>
    </source>
</evidence>
<proteinExistence type="predicted"/>
<evidence type="ECO:0000313" key="3">
    <source>
        <dbReference type="EMBL" id="MDO7842488.1"/>
    </source>
</evidence>
<reference evidence="3" key="1">
    <citation type="submission" date="2023-07" db="EMBL/GenBank/DDBJ databases">
        <authorList>
            <person name="Kim M.K."/>
        </authorList>
    </citation>
    <scope>NUCLEOTIDE SEQUENCE</scope>
    <source>
        <strain evidence="3">CA1-15</strain>
    </source>
</reference>
<dbReference type="RefSeq" id="WP_304560949.1">
    <property type="nucleotide sequence ID" value="NZ_JAUQSZ010000005.1"/>
</dbReference>
<evidence type="ECO:0000313" key="4">
    <source>
        <dbReference type="Proteomes" id="UP001176468"/>
    </source>
</evidence>
<feature type="region of interest" description="Disordered" evidence="1">
    <location>
        <begin position="29"/>
        <end position="56"/>
    </location>
</feature>
<accession>A0ABT8ZY40</accession>
<sequence>MIDNLALAITHGLMALAVWVLLKRVDLNHEPSPHDRDAKGRRRGDPDFEEKDAHRA</sequence>
<keyword evidence="2" id="KW-0472">Membrane</keyword>
<dbReference type="EMBL" id="JAUQSZ010000005">
    <property type="protein sequence ID" value="MDO7842488.1"/>
    <property type="molecule type" value="Genomic_DNA"/>
</dbReference>
<organism evidence="3 4">
    <name type="scientific">Sphingomonas immobilis</name>
    <dbReference type="NCBI Taxonomy" id="3063997"/>
    <lineage>
        <taxon>Bacteria</taxon>
        <taxon>Pseudomonadati</taxon>
        <taxon>Pseudomonadota</taxon>
        <taxon>Alphaproteobacteria</taxon>
        <taxon>Sphingomonadales</taxon>
        <taxon>Sphingomonadaceae</taxon>
        <taxon>Sphingomonas</taxon>
    </lineage>
</organism>
<evidence type="ECO:0000256" key="2">
    <source>
        <dbReference type="SAM" id="Phobius"/>
    </source>
</evidence>
<name>A0ABT8ZY40_9SPHN</name>
<feature type="transmembrane region" description="Helical" evidence="2">
    <location>
        <begin position="6"/>
        <end position="22"/>
    </location>
</feature>
<keyword evidence="2" id="KW-1133">Transmembrane helix</keyword>